<feature type="transmembrane region" description="Helical" evidence="1">
    <location>
        <begin position="30"/>
        <end position="52"/>
    </location>
</feature>
<dbReference type="AlphaFoldDB" id="A0A6G0TER9"/>
<sequence length="203" mass="23587">MMWSRYAWKNNDFDKKNSIRKRLLSGKYDVITGIITKSTILVFMVILVLSLVEILILTKYSPNLYYEYQILTYIQQLTTNPLHRVLTSIPIACDISPVTININKNIEILKRIRDMVNAAIIVTNVHSTLPKSNIHNSKHAPQQEENNLKYILDYKLQVHSQHFGITTNHNQQGCDMEDIEIHVAKNNQLFVMIFHYTCIALMV</sequence>
<evidence type="ECO:0000256" key="1">
    <source>
        <dbReference type="SAM" id="Phobius"/>
    </source>
</evidence>
<reference evidence="2 3" key="1">
    <citation type="submission" date="2019-08" db="EMBL/GenBank/DDBJ databases">
        <title>The genome of the soybean aphid Biotype 1, its phylome, world population structure and adaptation to the North American continent.</title>
        <authorList>
            <person name="Giordano R."/>
            <person name="Donthu R.K."/>
            <person name="Hernandez A.G."/>
            <person name="Wright C.L."/>
            <person name="Zimin A.V."/>
        </authorList>
    </citation>
    <scope>NUCLEOTIDE SEQUENCE [LARGE SCALE GENOMIC DNA]</scope>
    <source>
        <tissue evidence="2">Whole aphids</tissue>
    </source>
</reference>
<keyword evidence="1" id="KW-0472">Membrane</keyword>
<organism evidence="2 3">
    <name type="scientific">Aphis glycines</name>
    <name type="common">Soybean aphid</name>
    <dbReference type="NCBI Taxonomy" id="307491"/>
    <lineage>
        <taxon>Eukaryota</taxon>
        <taxon>Metazoa</taxon>
        <taxon>Ecdysozoa</taxon>
        <taxon>Arthropoda</taxon>
        <taxon>Hexapoda</taxon>
        <taxon>Insecta</taxon>
        <taxon>Pterygota</taxon>
        <taxon>Neoptera</taxon>
        <taxon>Paraneoptera</taxon>
        <taxon>Hemiptera</taxon>
        <taxon>Sternorrhyncha</taxon>
        <taxon>Aphidomorpha</taxon>
        <taxon>Aphidoidea</taxon>
        <taxon>Aphididae</taxon>
        <taxon>Aphidini</taxon>
        <taxon>Aphis</taxon>
        <taxon>Aphis</taxon>
    </lineage>
</organism>
<keyword evidence="1" id="KW-0812">Transmembrane</keyword>
<name>A0A6G0TER9_APHGL</name>
<protein>
    <submittedName>
        <fullName evidence="2">Uncharacterized protein</fullName>
    </submittedName>
</protein>
<proteinExistence type="predicted"/>
<dbReference type="Proteomes" id="UP000475862">
    <property type="component" value="Unassembled WGS sequence"/>
</dbReference>
<keyword evidence="1" id="KW-1133">Transmembrane helix</keyword>
<dbReference type="EMBL" id="VYZN01000041">
    <property type="protein sequence ID" value="KAE9531652.1"/>
    <property type="molecule type" value="Genomic_DNA"/>
</dbReference>
<evidence type="ECO:0000313" key="3">
    <source>
        <dbReference type="Proteomes" id="UP000475862"/>
    </source>
</evidence>
<keyword evidence="3" id="KW-1185">Reference proteome</keyword>
<evidence type="ECO:0000313" key="2">
    <source>
        <dbReference type="EMBL" id="KAE9531652.1"/>
    </source>
</evidence>
<gene>
    <name evidence="2" type="ORF">AGLY_010858</name>
</gene>
<comment type="caution">
    <text evidence="2">The sequence shown here is derived from an EMBL/GenBank/DDBJ whole genome shotgun (WGS) entry which is preliminary data.</text>
</comment>
<accession>A0A6G0TER9</accession>